<dbReference type="SUPFAM" id="SSF47616">
    <property type="entry name" value="GST C-terminal domain-like"/>
    <property type="match status" value="1"/>
</dbReference>
<reference evidence="3 4" key="1">
    <citation type="journal article" date="2014" name="PLoS Genet.">
        <title>Analysis of the Phlebiopsis gigantea genome, transcriptome and secretome provides insight into its pioneer colonization strategies of wood.</title>
        <authorList>
            <person name="Hori C."/>
            <person name="Ishida T."/>
            <person name="Igarashi K."/>
            <person name="Samejima M."/>
            <person name="Suzuki H."/>
            <person name="Master E."/>
            <person name="Ferreira P."/>
            <person name="Ruiz-Duenas F.J."/>
            <person name="Held B."/>
            <person name="Canessa P."/>
            <person name="Larrondo L.F."/>
            <person name="Schmoll M."/>
            <person name="Druzhinina I.S."/>
            <person name="Kubicek C.P."/>
            <person name="Gaskell J.A."/>
            <person name="Kersten P."/>
            <person name="St John F."/>
            <person name="Glasner J."/>
            <person name="Sabat G."/>
            <person name="Splinter BonDurant S."/>
            <person name="Syed K."/>
            <person name="Yadav J."/>
            <person name="Mgbeahuruike A.C."/>
            <person name="Kovalchuk A."/>
            <person name="Asiegbu F.O."/>
            <person name="Lackner G."/>
            <person name="Hoffmeister D."/>
            <person name="Rencoret J."/>
            <person name="Gutierrez A."/>
            <person name="Sun H."/>
            <person name="Lindquist E."/>
            <person name="Barry K."/>
            <person name="Riley R."/>
            <person name="Grigoriev I.V."/>
            <person name="Henrissat B."/>
            <person name="Kues U."/>
            <person name="Berka R.M."/>
            <person name="Martinez A.T."/>
            <person name="Covert S.F."/>
            <person name="Blanchette R.A."/>
            <person name="Cullen D."/>
        </authorList>
    </citation>
    <scope>NUCLEOTIDE SEQUENCE [LARGE SCALE GENOMIC DNA]</scope>
    <source>
        <strain evidence="3 4">11061_1 CR5-6</strain>
    </source>
</reference>
<dbReference type="InterPro" id="IPR004045">
    <property type="entry name" value="Glutathione_S-Trfase_N"/>
</dbReference>
<organism evidence="3 4">
    <name type="scientific">Phlebiopsis gigantea (strain 11061_1 CR5-6)</name>
    <name type="common">White-rot fungus</name>
    <name type="synonym">Peniophora gigantea</name>
    <dbReference type="NCBI Taxonomy" id="745531"/>
    <lineage>
        <taxon>Eukaryota</taxon>
        <taxon>Fungi</taxon>
        <taxon>Dikarya</taxon>
        <taxon>Basidiomycota</taxon>
        <taxon>Agaricomycotina</taxon>
        <taxon>Agaricomycetes</taxon>
        <taxon>Polyporales</taxon>
        <taxon>Phanerochaetaceae</taxon>
        <taxon>Phlebiopsis</taxon>
    </lineage>
</organism>
<feature type="domain" description="Glutathione S-transferase UstS-like C-terminal" evidence="2">
    <location>
        <begin position="110"/>
        <end position="238"/>
    </location>
</feature>
<evidence type="ECO:0000313" key="3">
    <source>
        <dbReference type="EMBL" id="KIP06680.1"/>
    </source>
</evidence>
<evidence type="ECO:0000313" key="4">
    <source>
        <dbReference type="Proteomes" id="UP000053257"/>
    </source>
</evidence>
<dbReference type="STRING" id="745531.A0A0C3SA18"/>
<dbReference type="InterPro" id="IPR036249">
    <property type="entry name" value="Thioredoxin-like_sf"/>
</dbReference>
<dbReference type="EMBL" id="KN840512">
    <property type="protein sequence ID" value="KIP06680.1"/>
    <property type="molecule type" value="Genomic_DNA"/>
</dbReference>
<evidence type="ECO:0000259" key="2">
    <source>
        <dbReference type="Pfam" id="PF22041"/>
    </source>
</evidence>
<evidence type="ECO:0000259" key="1">
    <source>
        <dbReference type="Pfam" id="PF13409"/>
    </source>
</evidence>
<dbReference type="HOGENOM" id="CLU_011226_4_0_1"/>
<feature type="domain" description="GST N-terminal" evidence="1">
    <location>
        <begin position="19"/>
        <end position="95"/>
    </location>
</feature>
<accession>A0A0C3SA18</accession>
<dbReference type="OrthoDB" id="4951845at2759"/>
<dbReference type="Proteomes" id="UP000053257">
    <property type="component" value="Unassembled WGS sequence"/>
</dbReference>
<dbReference type="Pfam" id="PF22041">
    <property type="entry name" value="GST_C_7"/>
    <property type="match status" value="1"/>
</dbReference>
<gene>
    <name evidence="3" type="ORF">PHLGIDRAFT_447949</name>
</gene>
<sequence>MKPIVLYDVPSNDPENLAWSSNGWKTRLSLDYKGLPYTNKWIEFPDVEPLCKKLGVPPDRILPDGSAVYTVPIIYDPNTESHHGDSSNIAKYLDKTYPDTPPLFPPGTETLQKAFIDLGWPLAVNRPLYYSIMVPTESALSPISGAFWRRTREERMGRKMEANATDAEWRALERGLHALKGVLEANGTFFIGDKVVMADIVIVASLLWTKVVDRGAWAKIAALDDGWWGVYLGRFSSYIVMPSLAKQKAGL</sequence>
<dbReference type="Gene3D" id="1.20.1050.10">
    <property type="match status" value="1"/>
</dbReference>
<dbReference type="InterPro" id="IPR036282">
    <property type="entry name" value="Glutathione-S-Trfase_C_sf"/>
</dbReference>
<dbReference type="InterPro" id="IPR054416">
    <property type="entry name" value="GST_UstS-like_C"/>
</dbReference>
<proteinExistence type="predicted"/>
<dbReference type="Gene3D" id="3.40.30.10">
    <property type="entry name" value="Glutaredoxin"/>
    <property type="match status" value="1"/>
</dbReference>
<keyword evidence="4" id="KW-1185">Reference proteome</keyword>
<dbReference type="SUPFAM" id="SSF52833">
    <property type="entry name" value="Thioredoxin-like"/>
    <property type="match status" value="1"/>
</dbReference>
<protein>
    <recommendedName>
        <fullName evidence="5">GST N-terminal domain-containing protein</fullName>
    </recommendedName>
</protein>
<dbReference type="Pfam" id="PF13409">
    <property type="entry name" value="GST_N_2"/>
    <property type="match status" value="1"/>
</dbReference>
<dbReference type="AlphaFoldDB" id="A0A0C3SA18"/>
<evidence type="ECO:0008006" key="5">
    <source>
        <dbReference type="Google" id="ProtNLM"/>
    </source>
</evidence>
<name>A0A0C3SA18_PHLG1</name>